<feature type="transmembrane region" description="Helical" evidence="1">
    <location>
        <begin position="62"/>
        <end position="84"/>
    </location>
</feature>
<evidence type="ECO:0000256" key="1">
    <source>
        <dbReference type="SAM" id="Phobius"/>
    </source>
</evidence>
<comment type="caution">
    <text evidence="3">The sequence shown here is derived from an EMBL/GenBank/DDBJ whole genome shotgun (WGS) entry which is preliminary data.</text>
</comment>
<keyword evidence="1" id="KW-0472">Membrane</keyword>
<dbReference type="Proteomes" id="UP000178449">
    <property type="component" value="Unassembled WGS sequence"/>
</dbReference>
<dbReference type="PANTHER" id="PTHR38034">
    <property type="entry name" value="INNER MEMBRANE PROTEIN YPJD"/>
    <property type="match status" value="1"/>
</dbReference>
<evidence type="ECO:0000313" key="3">
    <source>
        <dbReference type="EMBL" id="OGG94052.1"/>
    </source>
</evidence>
<dbReference type="InterPro" id="IPR052372">
    <property type="entry name" value="YpjD/HemX"/>
</dbReference>
<dbReference type="Pfam" id="PF01578">
    <property type="entry name" value="Cytochrom_C_asm"/>
    <property type="match status" value="1"/>
</dbReference>
<dbReference type="GO" id="GO:0017004">
    <property type="term" value="P:cytochrome complex assembly"/>
    <property type="evidence" value="ECO:0007669"/>
    <property type="project" value="InterPro"/>
</dbReference>
<feature type="transmembrane region" description="Helical" evidence="1">
    <location>
        <begin position="91"/>
        <end position="112"/>
    </location>
</feature>
<accession>A0A1F6G7H0</accession>
<feature type="transmembrane region" description="Helical" evidence="1">
    <location>
        <begin position="132"/>
        <end position="158"/>
    </location>
</feature>
<feature type="domain" description="DEP" evidence="2">
    <location>
        <begin position="15"/>
        <end position="74"/>
    </location>
</feature>
<dbReference type="EMBL" id="MFNE01000043">
    <property type="protein sequence ID" value="OGG94052.1"/>
    <property type="molecule type" value="Genomic_DNA"/>
</dbReference>
<keyword evidence="1" id="KW-0812">Transmembrane</keyword>
<feature type="transmembrane region" description="Helical" evidence="1">
    <location>
        <begin position="250"/>
        <end position="272"/>
    </location>
</feature>
<dbReference type="InterPro" id="IPR000591">
    <property type="entry name" value="DEP_dom"/>
</dbReference>
<organism evidence="3 4">
    <name type="scientific">Candidatus Lambdaproteobacteria bacterium RIFOXYD2_FULL_50_16</name>
    <dbReference type="NCBI Taxonomy" id="1817772"/>
    <lineage>
        <taxon>Bacteria</taxon>
        <taxon>Pseudomonadati</taxon>
        <taxon>Pseudomonadota</taxon>
        <taxon>Candidatus Lambdaproteobacteria</taxon>
    </lineage>
</organism>
<protein>
    <recommendedName>
        <fullName evidence="2">DEP domain-containing protein</fullName>
    </recommendedName>
</protein>
<dbReference type="GO" id="GO:0005886">
    <property type="term" value="C:plasma membrane"/>
    <property type="evidence" value="ECO:0007669"/>
    <property type="project" value="TreeGrafter"/>
</dbReference>
<reference evidence="3 4" key="1">
    <citation type="journal article" date="2016" name="Nat. Commun.">
        <title>Thousands of microbial genomes shed light on interconnected biogeochemical processes in an aquifer system.</title>
        <authorList>
            <person name="Anantharaman K."/>
            <person name="Brown C.T."/>
            <person name="Hug L.A."/>
            <person name="Sharon I."/>
            <person name="Castelle C.J."/>
            <person name="Probst A.J."/>
            <person name="Thomas B.C."/>
            <person name="Singh A."/>
            <person name="Wilkins M.J."/>
            <person name="Karaoz U."/>
            <person name="Brodie E.L."/>
            <person name="Williams K.H."/>
            <person name="Hubbard S.S."/>
            <person name="Banfield J.F."/>
        </authorList>
    </citation>
    <scope>NUCLEOTIDE SEQUENCE [LARGE SCALE GENOMIC DNA]</scope>
</reference>
<evidence type="ECO:0000313" key="4">
    <source>
        <dbReference type="Proteomes" id="UP000178449"/>
    </source>
</evidence>
<keyword evidence="1" id="KW-1133">Transmembrane helix</keyword>
<dbReference type="PROSITE" id="PS50186">
    <property type="entry name" value="DEP"/>
    <property type="match status" value="1"/>
</dbReference>
<dbReference type="AlphaFoldDB" id="A0A1F6G7H0"/>
<dbReference type="PANTHER" id="PTHR38034:SF1">
    <property type="entry name" value="INNER MEMBRANE PROTEIN YPJD"/>
    <property type="match status" value="1"/>
</dbReference>
<name>A0A1F6G7H0_9PROT</name>
<feature type="transmembrane region" description="Helical" evidence="1">
    <location>
        <begin position="38"/>
        <end position="56"/>
    </location>
</feature>
<feature type="transmembrane region" description="Helical" evidence="1">
    <location>
        <begin position="6"/>
        <end position="26"/>
    </location>
</feature>
<dbReference type="GO" id="GO:0035556">
    <property type="term" value="P:intracellular signal transduction"/>
    <property type="evidence" value="ECO:0007669"/>
    <property type="project" value="InterPro"/>
</dbReference>
<gene>
    <name evidence="3" type="ORF">A2527_09370</name>
</gene>
<proteinExistence type="predicted"/>
<dbReference type="InterPro" id="IPR002541">
    <property type="entry name" value="Cyt_c_assembly"/>
</dbReference>
<dbReference type="GO" id="GO:0020037">
    <property type="term" value="F:heme binding"/>
    <property type="evidence" value="ECO:0007669"/>
    <property type="project" value="InterPro"/>
</dbReference>
<evidence type="ECO:0000259" key="2">
    <source>
        <dbReference type="PROSITE" id="PS50186"/>
    </source>
</evidence>
<feature type="transmembrane region" description="Helical" evidence="1">
    <location>
        <begin position="222"/>
        <end position="238"/>
    </location>
</feature>
<feature type="transmembrane region" description="Helical" evidence="1">
    <location>
        <begin position="189"/>
        <end position="210"/>
    </location>
</feature>
<dbReference type="STRING" id="1817772.A2527_09370"/>
<sequence length="279" mass="31186">MPLSLLFWLLFCLILTGWVLCCLSFFRDHEMAHRLGERLLFVGLVAQLIYAVASYIELNLDPFSNLAGIFLFGSLLVLTVYFILDFYFTNPIFEVIFPPLTLFFLLMSEVIAQQGIGIERFLASSPVFGKVILVFHASNLMLGYLLFAVACVTSILYLHQERLLKQKKLHLSVGKVPSLGYLDKLNYKVIAIGFLLVTFGLLSGVGMNLFAKAGQAQLSLRQLLPIATWAVYALFLFDRSRMGLRGKSSAIWAISGFVVVALSFTYEISILINRASEGS</sequence>